<evidence type="ECO:0000313" key="2">
    <source>
        <dbReference type="EMBL" id="WIV58940.1"/>
    </source>
</evidence>
<reference evidence="2 3" key="1">
    <citation type="submission" date="2023-06" db="EMBL/GenBank/DDBJ databases">
        <authorList>
            <person name="Oyuntsetseg B."/>
            <person name="Kim S.B."/>
        </authorList>
    </citation>
    <scope>NUCLEOTIDE SEQUENCE [LARGE SCALE GENOMIC DNA]</scope>
    <source>
        <strain evidence="2 3">2-2</strain>
    </source>
</reference>
<dbReference type="PANTHER" id="PTHR34846:SF5">
    <property type="entry name" value="CARBOXYMUCONOLACTONE DECARBOXYLASE-LIKE DOMAIN-CONTAINING PROTEIN"/>
    <property type="match status" value="1"/>
</dbReference>
<dbReference type="RefSeq" id="WP_285456380.1">
    <property type="nucleotide sequence ID" value="NZ_CP127173.1"/>
</dbReference>
<accession>A0ABY8XTB7</accession>
<keyword evidence="3" id="KW-1185">Reference proteome</keyword>
<dbReference type="Proteomes" id="UP001227101">
    <property type="component" value="Chromosome"/>
</dbReference>
<dbReference type="EMBL" id="CP127173">
    <property type="protein sequence ID" value="WIV58940.1"/>
    <property type="molecule type" value="Genomic_DNA"/>
</dbReference>
<name>A0ABY8XTB7_9PSEU</name>
<feature type="domain" description="Carboxymuconolactone decarboxylase-like" evidence="1">
    <location>
        <begin position="42"/>
        <end position="126"/>
    </location>
</feature>
<dbReference type="Pfam" id="PF02627">
    <property type="entry name" value="CMD"/>
    <property type="match status" value="1"/>
</dbReference>
<organism evidence="2 3">
    <name type="scientific">Amycolatopsis nalaikhensis</name>
    <dbReference type="NCBI Taxonomy" id="715472"/>
    <lineage>
        <taxon>Bacteria</taxon>
        <taxon>Bacillati</taxon>
        <taxon>Actinomycetota</taxon>
        <taxon>Actinomycetes</taxon>
        <taxon>Pseudonocardiales</taxon>
        <taxon>Pseudonocardiaceae</taxon>
        <taxon>Amycolatopsis</taxon>
    </lineage>
</organism>
<protein>
    <submittedName>
        <fullName evidence="2">Carboxymuconolactone decarboxylase family protein</fullName>
    </submittedName>
</protein>
<dbReference type="InterPro" id="IPR029032">
    <property type="entry name" value="AhpD-like"/>
</dbReference>
<evidence type="ECO:0000259" key="1">
    <source>
        <dbReference type="Pfam" id="PF02627"/>
    </source>
</evidence>
<dbReference type="InterPro" id="IPR003779">
    <property type="entry name" value="CMD-like"/>
</dbReference>
<dbReference type="Gene3D" id="1.20.1290.10">
    <property type="entry name" value="AhpD-like"/>
    <property type="match status" value="1"/>
</dbReference>
<evidence type="ECO:0000313" key="3">
    <source>
        <dbReference type="Proteomes" id="UP001227101"/>
    </source>
</evidence>
<proteinExistence type="predicted"/>
<dbReference type="SUPFAM" id="SSF69118">
    <property type="entry name" value="AhpD-like"/>
    <property type="match status" value="1"/>
</dbReference>
<sequence>MPLKSKQPRIAPLEPPFDVEAAAALDQLGPPIQLFRVWARRPDLAHGVASWGRYYFSRRSALSVRQRELVIDRTTALCGADYEWGVHVATFAEKAGLDAAQIRSLAGGNPTDACWDPADRALLAAVDELHATCDLGDATWADLVAAVGEDGALDVLLVSGWYHAISFTVRALRLPPEPGAARLNSP</sequence>
<dbReference type="PANTHER" id="PTHR34846">
    <property type="entry name" value="4-CARBOXYMUCONOLACTONE DECARBOXYLASE FAMILY PROTEIN (AFU_ORTHOLOGUE AFUA_6G11590)"/>
    <property type="match status" value="1"/>
</dbReference>
<gene>
    <name evidence="2" type="ORF">QP939_10080</name>
</gene>